<evidence type="ECO:0000313" key="3">
    <source>
        <dbReference type="Proteomes" id="UP000095342"/>
    </source>
</evidence>
<dbReference type="RefSeq" id="WP_070073753.1">
    <property type="nucleotide sequence ID" value="NZ_CP017448.1"/>
</dbReference>
<feature type="domain" description="SnoaL-like" evidence="1">
    <location>
        <begin position="9"/>
        <end position="122"/>
    </location>
</feature>
<proteinExistence type="predicted"/>
<evidence type="ECO:0000259" key="1">
    <source>
        <dbReference type="Pfam" id="PF13474"/>
    </source>
</evidence>
<dbReference type="Pfam" id="PF13474">
    <property type="entry name" value="SnoaL_3"/>
    <property type="match status" value="1"/>
</dbReference>
<dbReference type="InterPro" id="IPR037401">
    <property type="entry name" value="SnoaL-like"/>
</dbReference>
<gene>
    <name evidence="2" type="ORF">BJI67_15175</name>
</gene>
<protein>
    <recommendedName>
        <fullName evidence="1">SnoaL-like domain-containing protein</fullName>
    </recommendedName>
</protein>
<accession>A0A1D8KB82</accession>
<reference evidence="2 3" key="1">
    <citation type="submission" date="2016-09" db="EMBL/GenBank/DDBJ databases">
        <title>Acidihalobacter prosperus V6 (DSM14174).</title>
        <authorList>
            <person name="Khaleque H.N."/>
            <person name="Ramsay J.P."/>
            <person name="Murphy R.J.T."/>
            <person name="Kaksonen A.H."/>
            <person name="Boxall N.J."/>
            <person name="Watkin E.L.J."/>
        </authorList>
    </citation>
    <scope>NUCLEOTIDE SEQUENCE [LARGE SCALE GENOMIC DNA]</scope>
    <source>
        <strain evidence="2 3">V6</strain>
    </source>
</reference>
<organism evidence="2 3">
    <name type="scientific">Acidihalobacter aeolianus</name>
    <dbReference type="NCBI Taxonomy" id="2792603"/>
    <lineage>
        <taxon>Bacteria</taxon>
        <taxon>Pseudomonadati</taxon>
        <taxon>Pseudomonadota</taxon>
        <taxon>Gammaproteobacteria</taxon>
        <taxon>Chromatiales</taxon>
        <taxon>Ectothiorhodospiraceae</taxon>
        <taxon>Acidihalobacter</taxon>
    </lineage>
</organism>
<keyword evidence="3" id="KW-1185">Reference proteome</keyword>
<evidence type="ECO:0000313" key="2">
    <source>
        <dbReference type="EMBL" id="AOV18223.1"/>
    </source>
</evidence>
<dbReference type="Gene3D" id="3.10.450.50">
    <property type="match status" value="1"/>
</dbReference>
<dbReference type="AlphaFoldDB" id="A0A1D8KB82"/>
<sequence length="135" mass="14930">MNQPEDAERAFYEAFMAHDTEAMMRVWSTDRPVVCIHPGMPRLEGTQAIRASWAELFGAAGTQAELPRLQIQPLSRSRSEGLAVHMVVERFIAGSEVGTVFAVNSFRRGAGGWRIVAHHASPGWTERVPSHGPLH</sequence>
<dbReference type="Proteomes" id="UP000095342">
    <property type="component" value="Chromosome"/>
</dbReference>
<dbReference type="EMBL" id="CP017448">
    <property type="protein sequence ID" value="AOV18223.1"/>
    <property type="molecule type" value="Genomic_DNA"/>
</dbReference>
<dbReference type="InterPro" id="IPR032710">
    <property type="entry name" value="NTF2-like_dom_sf"/>
</dbReference>
<dbReference type="PANTHER" id="PTHR34957:SF1">
    <property type="entry name" value="NUCLEAR TRANSPORT FACTOR 2 (NTF2) FAMILY PROTEIN"/>
    <property type="match status" value="1"/>
</dbReference>
<dbReference type="PANTHER" id="PTHR34957">
    <property type="entry name" value="NUCLEAR TRANSPORT FACTOR 2 (NTF2) FAMILY PROTEIN"/>
    <property type="match status" value="1"/>
</dbReference>
<dbReference type="SUPFAM" id="SSF54427">
    <property type="entry name" value="NTF2-like"/>
    <property type="match status" value="1"/>
</dbReference>
<name>A0A1D8KB82_9GAMM</name>
<dbReference type="KEGG" id="aaeo:BJI67_15175"/>